<dbReference type="InterPro" id="IPR052203">
    <property type="entry name" value="GHMP_Kinase-Related"/>
</dbReference>
<dbReference type="InterPro" id="IPR006204">
    <property type="entry name" value="GHMP_kinase_N_dom"/>
</dbReference>
<keyword evidence="4" id="KW-0067">ATP-binding</keyword>
<evidence type="ECO:0000256" key="3">
    <source>
        <dbReference type="ARBA" id="ARBA00022777"/>
    </source>
</evidence>
<comment type="similarity">
    <text evidence="5">Belongs to the GHMP kinase family.</text>
</comment>
<dbReference type="PANTHER" id="PTHR32463:SF0">
    <property type="entry name" value="L-FUCOSE KINASE"/>
    <property type="match status" value="1"/>
</dbReference>
<dbReference type="InterPro" id="IPR013750">
    <property type="entry name" value="GHMP_kinase_C_dom"/>
</dbReference>
<dbReference type="InterPro" id="IPR014606">
    <property type="entry name" value="Heptose_7-P_kinase"/>
</dbReference>
<dbReference type="PRINTS" id="PR00960">
    <property type="entry name" value="LMBPPROTEIN"/>
</dbReference>
<dbReference type="Proteomes" id="UP001302222">
    <property type="component" value="Unassembled WGS sequence"/>
</dbReference>
<proteinExistence type="inferred from homology"/>
<keyword evidence="1" id="KW-0808">Transferase</keyword>
<name>A0ABU5SMU6_9BACT</name>
<keyword evidence="9" id="KW-1185">Reference proteome</keyword>
<dbReference type="InterPro" id="IPR020568">
    <property type="entry name" value="Ribosomal_Su5_D2-typ_SF"/>
</dbReference>
<feature type="domain" description="GHMP kinase N-terminal" evidence="6">
    <location>
        <begin position="79"/>
        <end position="167"/>
    </location>
</feature>
<feature type="domain" description="GHMP kinase C-terminal" evidence="7">
    <location>
        <begin position="241"/>
        <end position="320"/>
    </location>
</feature>
<dbReference type="Pfam" id="PF08544">
    <property type="entry name" value="GHMP_kinases_C"/>
    <property type="match status" value="1"/>
</dbReference>
<evidence type="ECO:0000259" key="7">
    <source>
        <dbReference type="Pfam" id="PF08544"/>
    </source>
</evidence>
<evidence type="ECO:0000256" key="2">
    <source>
        <dbReference type="ARBA" id="ARBA00022741"/>
    </source>
</evidence>
<evidence type="ECO:0000256" key="1">
    <source>
        <dbReference type="ARBA" id="ARBA00022679"/>
    </source>
</evidence>
<reference evidence="8 9" key="1">
    <citation type="submission" date="2023-12" db="EMBL/GenBank/DDBJ databases">
        <title>Novel species of the genus Arcicella isolated from rivers.</title>
        <authorList>
            <person name="Lu H."/>
        </authorList>
    </citation>
    <scope>NUCLEOTIDE SEQUENCE [LARGE SCALE GENOMIC DNA]</scope>
    <source>
        <strain evidence="8 9">DC25W</strain>
    </source>
</reference>
<dbReference type="EMBL" id="JAYGIM010000014">
    <property type="protein sequence ID" value="MEA5428590.1"/>
    <property type="molecule type" value="Genomic_DNA"/>
</dbReference>
<evidence type="ECO:0008006" key="10">
    <source>
        <dbReference type="Google" id="ProtNLM"/>
    </source>
</evidence>
<keyword evidence="2" id="KW-0547">Nucleotide-binding</keyword>
<dbReference type="Gene3D" id="3.30.230.120">
    <property type="match status" value="1"/>
</dbReference>
<sequence>MIIRSKAPLRLGLAGGGTDVSPFSDLYGGLILNATINLYAFCTIEENNDKSIILSAPDINVELIMPLSSSLLLNGELDLIKGVYNRLVRDYNLELKSCKITTYSDAPPGSGLGSSSTMVVAIIKAFVEWHSLPLGEYDIAKLAFEIERIDIGLSGGKQDQYAAAFGGFNFMEFFKDDRVIVNPLRVKRWIIDELEASMILYYTGASRSSAQIIDEQKKNTKDGNVYAIDAMRRIKESAIVMKEAILKGDILMYSKILGESWENKKKMASSISNSDIDNIFRIAIEAGAITGKVSGAGGGGFIMFVVNPTKRVNVINALNKLEGKVVNFNFSEGGCHGWKII</sequence>
<keyword evidence="3" id="KW-0418">Kinase</keyword>
<evidence type="ECO:0000313" key="8">
    <source>
        <dbReference type="EMBL" id="MEA5428590.1"/>
    </source>
</evidence>
<evidence type="ECO:0000256" key="5">
    <source>
        <dbReference type="ARBA" id="ARBA00038121"/>
    </source>
</evidence>
<dbReference type="PANTHER" id="PTHR32463">
    <property type="entry name" value="L-FUCOSE KINASE"/>
    <property type="match status" value="1"/>
</dbReference>
<dbReference type="SUPFAM" id="SSF55060">
    <property type="entry name" value="GHMP Kinase, C-terminal domain"/>
    <property type="match status" value="1"/>
</dbReference>
<comment type="caution">
    <text evidence="8">The sequence shown here is derived from an EMBL/GenBank/DDBJ whole genome shotgun (WGS) entry which is preliminary data.</text>
</comment>
<accession>A0ABU5SMU6</accession>
<gene>
    <name evidence="8" type="ORF">VB798_18510</name>
</gene>
<organism evidence="8 9">
    <name type="scientific">Arcicella lustrica</name>
    <dbReference type="NCBI Taxonomy" id="2984196"/>
    <lineage>
        <taxon>Bacteria</taxon>
        <taxon>Pseudomonadati</taxon>
        <taxon>Bacteroidota</taxon>
        <taxon>Cytophagia</taxon>
        <taxon>Cytophagales</taxon>
        <taxon>Flectobacillaceae</taxon>
        <taxon>Arcicella</taxon>
    </lineage>
</organism>
<dbReference type="SUPFAM" id="SSF54211">
    <property type="entry name" value="Ribosomal protein S5 domain 2-like"/>
    <property type="match status" value="1"/>
</dbReference>
<dbReference type="InterPro" id="IPR036554">
    <property type="entry name" value="GHMP_kinase_C_sf"/>
</dbReference>
<evidence type="ECO:0000256" key="4">
    <source>
        <dbReference type="ARBA" id="ARBA00022840"/>
    </source>
</evidence>
<dbReference type="RefSeq" id="WP_323261063.1">
    <property type="nucleotide sequence ID" value="NZ_JAYGIM010000014.1"/>
</dbReference>
<dbReference type="PIRSF" id="PIRSF036406">
    <property type="entry name" value="Hept_kin"/>
    <property type="match status" value="1"/>
</dbReference>
<evidence type="ECO:0000259" key="6">
    <source>
        <dbReference type="Pfam" id="PF00288"/>
    </source>
</evidence>
<dbReference type="Pfam" id="PF00288">
    <property type="entry name" value="GHMP_kinases_N"/>
    <property type="match status" value="1"/>
</dbReference>
<evidence type="ECO:0000313" key="9">
    <source>
        <dbReference type="Proteomes" id="UP001302222"/>
    </source>
</evidence>
<protein>
    <recommendedName>
        <fullName evidence="10">Dehydrogenase</fullName>
    </recommendedName>
</protein>
<dbReference type="InterPro" id="IPR001174">
    <property type="entry name" value="HddA/FKP"/>
</dbReference>